<dbReference type="Gene3D" id="3.40.50.200">
    <property type="entry name" value="Peptidase S8/S53 domain"/>
    <property type="match status" value="1"/>
</dbReference>
<keyword evidence="4" id="KW-0720">Serine protease</keyword>
<dbReference type="SUPFAM" id="SSF52743">
    <property type="entry name" value="Subtilisin-like"/>
    <property type="match status" value="1"/>
</dbReference>
<dbReference type="InterPro" id="IPR050131">
    <property type="entry name" value="Peptidase_S8_subtilisin-like"/>
</dbReference>
<dbReference type="InterPro" id="IPR000209">
    <property type="entry name" value="Peptidase_S8/S53_dom"/>
</dbReference>
<keyword evidence="9" id="KW-1185">Reference proteome</keyword>
<comment type="caution">
    <text evidence="5">Lacks conserved residue(s) required for the propagation of feature annotation.</text>
</comment>
<sequence length="437" mass="45581">MKITAILSALAAATLVSAGTLHLPISTKSKVIPNAYIIEYHDNIKHNEARNNLNSRKIDYKVRNEYDLFNGAAITVNSAHKGKDIASVPGVKNVWPVVLYDSPKVVKTNVKPTDPLATSLHHMTGMDVVFKKHKLTGKGVKVGIIDTGIDYKHPAFAAKGAKEGCFGRYGKNCRVARGWDLVGDAYDGTNTPNPDSDPMDCQGHGTHVAGIVGGNSMNTNVTPKPPQPFIGVAPEVTFGAYRVFGCKGSSGDDIILASMEMAFNDGMDLINMSLGGGSAFKYNPTAVLADKLVANGMAVLGAAGNEGTDGPWMVSDTGLGDLSTSVASFDNAYGNFRTYTYTGGVASPYSPAQQWGKPIELNGASLVPLFNKDGTLADGCDAALYTGLDVKGKVVLTLGDFSRCGSAGRGTIAIAAGAGGLLVQTTPYGLANLGGNA</sequence>
<comment type="caution">
    <text evidence="8">The sequence shown here is derived from an EMBL/GenBank/DDBJ whole genome shotgun (WGS) entry which is preliminary data.</text>
</comment>
<evidence type="ECO:0000256" key="6">
    <source>
        <dbReference type="SAM" id="SignalP"/>
    </source>
</evidence>
<protein>
    <recommendedName>
        <fullName evidence="7">Peptidase S8/S53 domain-containing protein</fullName>
    </recommendedName>
</protein>
<dbReference type="EMBL" id="JAAAUY010000231">
    <property type="protein sequence ID" value="KAF9332930.1"/>
    <property type="molecule type" value="Genomic_DNA"/>
</dbReference>
<feature type="domain" description="Peptidase S8/S53" evidence="7">
    <location>
        <begin position="137"/>
        <end position="348"/>
    </location>
</feature>
<dbReference type="InterPro" id="IPR022398">
    <property type="entry name" value="Peptidase_S8_His-AS"/>
</dbReference>
<dbReference type="PANTHER" id="PTHR43806:SF66">
    <property type="entry name" value="SERIN ENDOPEPTIDASE"/>
    <property type="match status" value="1"/>
</dbReference>
<dbReference type="PRINTS" id="PR00723">
    <property type="entry name" value="SUBTILISIN"/>
</dbReference>
<keyword evidence="6" id="KW-0732">Signal</keyword>
<dbReference type="GO" id="GO:0004252">
    <property type="term" value="F:serine-type endopeptidase activity"/>
    <property type="evidence" value="ECO:0007669"/>
    <property type="project" value="InterPro"/>
</dbReference>
<dbReference type="PROSITE" id="PS00137">
    <property type="entry name" value="SUBTILASE_HIS"/>
    <property type="match status" value="1"/>
</dbReference>
<dbReference type="GO" id="GO:0005615">
    <property type="term" value="C:extracellular space"/>
    <property type="evidence" value="ECO:0007669"/>
    <property type="project" value="TreeGrafter"/>
</dbReference>
<gene>
    <name evidence="8" type="ORF">BG006_004182</name>
</gene>
<evidence type="ECO:0000256" key="4">
    <source>
        <dbReference type="ARBA" id="ARBA00022825"/>
    </source>
</evidence>
<reference evidence="8" key="1">
    <citation type="journal article" date="2020" name="Fungal Divers.">
        <title>Resolving the Mortierellaceae phylogeny through synthesis of multi-gene phylogenetics and phylogenomics.</title>
        <authorList>
            <person name="Vandepol N."/>
            <person name="Liber J."/>
            <person name="Desiro A."/>
            <person name="Na H."/>
            <person name="Kennedy M."/>
            <person name="Barry K."/>
            <person name="Grigoriev I.V."/>
            <person name="Miller A.N."/>
            <person name="O'Donnell K."/>
            <person name="Stajich J.E."/>
            <person name="Bonito G."/>
        </authorList>
    </citation>
    <scope>NUCLEOTIDE SEQUENCE</scope>
    <source>
        <strain evidence="8">NVP1</strain>
    </source>
</reference>
<evidence type="ECO:0000256" key="3">
    <source>
        <dbReference type="ARBA" id="ARBA00022801"/>
    </source>
</evidence>
<feature type="signal peptide" evidence="6">
    <location>
        <begin position="1"/>
        <end position="18"/>
    </location>
</feature>
<feature type="non-terminal residue" evidence="8">
    <location>
        <position position="1"/>
    </location>
</feature>
<keyword evidence="3" id="KW-0378">Hydrolase</keyword>
<dbReference type="InterPro" id="IPR023827">
    <property type="entry name" value="Peptidase_S8_Asp-AS"/>
</dbReference>
<evidence type="ECO:0000256" key="5">
    <source>
        <dbReference type="PROSITE-ProRule" id="PRU01240"/>
    </source>
</evidence>
<comment type="similarity">
    <text evidence="1 5">Belongs to the peptidase S8 family.</text>
</comment>
<proteinExistence type="inferred from homology"/>
<evidence type="ECO:0000313" key="8">
    <source>
        <dbReference type="EMBL" id="KAF9332930.1"/>
    </source>
</evidence>
<evidence type="ECO:0000256" key="2">
    <source>
        <dbReference type="ARBA" id="ARBA00022670"/>
    </source>
</evidence>
<evidence type="ECO:0000256" key="1">
    <source>
        <dbReference type="ARBA" id="ARBA00011073"/>
    </source>
</evidence>
<dbReference type="InterPro" id="IPR015500">
    <property type="entry name" value="Peptidase_S8_subtilisin-rel"/>
</dbReference>
<dbReference type="InterPro" id="IPR036852">
    <property type="entry name" value="Peptidase_S8/S53_dom_sf"/>
</dbReference>
<evidence type="ECO:0000313" key="9">
    <source>
        <dbReference type="Proteomes" id="UP000696485"/>
    </source>
</evidence>
<dbReference type="Proteomes" id="UP000696485">
    <property type="component" value="Unassembled WGS sequence"/>
</dbReference>
<keyword evidence="2" id="KW-0645">Protease</keyword>
<name>A0A9P5VMH8_9FUNG</name>
<dbReference type="PROSITE" id="PS00136">
    <property type="entry name" value="SUBTILASE_ASP"/>
    <property type="match status" value="1"/>
</dbReference>
<dbReference type="Pfam" id="PF00082">
    <property type="entry name" value="Peptidase_S8"/>
    <property type="match status" value="1"/>
</dbReference>
<organism evidence="8 9">
    <name type="scientific">Podila minutissima</name>
    <dbReference type="NCBI Taxonomy" id="64525"/>
    <lineage>
        <taxon>Eukaryota</taxon>
        <taxon>Fungi</taxon>
        <taxon>Fungi incertae sedis</taxon>
        <taxon>Mucoromycota</taxon>
        <taxon>Mortierellomycotina</taxon>
        <taxon>Mortierellomycetes</taxon>
        <taxon>Mortierellales</taxon>
        <taxon>Mortierellaceae</taxon>
        <taxon>Podila</taxon>
    </lineage>
</organism>
<dbReference type="PROSITE" id="PS51892">
    <property type="entry name" value="SUBTILASE"/>
    <property type="match status" value="1"/>
</dbReference>
<evidence type="ECO:0000259" key="7">
    <source>
        <dbReference type="Pfam" id="PF00082"/>
    </source>
</evidence>
<dbReference type="AlphaFoldDB" id="A0A9P5VMH8"/>
<accession>A0A9P5VMH8</accession>
<feature type="chain" id="PRO_5040475889" description="Peptidase S8/S53 domain-containing protein" evidence="6">
    <location>
        <begin position="19"/>
        <end position="437"/>
    </location>
</feature>
<dbReference type="GO" id="GO:0006508">
    <property type="term" value="P:proteolysis"/>
    <property type="evidence" value="ECO:0007669"/>
    <property type="project" value="UniProtKB-KW"/>
</dbReference>
<dbReference type="PANTHER" id="PTHR43806">
    <property type="entry name" value="PEPTIDASE S8"/>
    <property type="match status" value="1"/>
</dbReference>